<keyword evidence="3" id="KW-0547">Nucleotide-binding</keyword>
<feature type="domain" description="Carbohydrate kinase PfkB" evidence="6">
    <location>
        <begin position="11"/>
        <end position="288"/>
    </location>
</feature>
<sequence>MGASLKQVLAFGGVVMDFVQDGRGGWSVREGGSAWNVARALRALGVRTAFIGALGEDPFAAQLRRQGHAHGLDLQYSQTVRANTALSVIHRTHPPQYVFYAEHAADSQFSQMPEAAWQDVSAVYFGGITLVRQPARAAFLRYAHEARSRGLTVVYDPNFRAPEAVAYQETFEAYLQLADLVKVSHEDLAGLLPHLSPDEALAHLRARRPDATILLTLGEHGARLITRDADLHHGGYEVRVADTVGAGDASIAGLLYAVLKTDRSPPDRLAFALACGAAACTQSGAHAPSLSEIHGILQGATP</sequence>
<dbReference type="RefSeq" id="WP_015233950.1">
    <property type="nucleotide sequence ID" value="NC_019793.1"/>
</dbReference>
<dbReference type="EMBL" id="CP003382">
    <property type="protein sequence ID" value="AFZ65639.1"/>
    <property type="molecule type" value="Genomic_DNA"/>
</dbReference>
<evidence type="ECO:0000256" key="5">
    <source>
        <dbReference type="ARBA" id="ARBA00022840"/>
    </source>
</evidence>
<dbReference type="OrthoDB" id="9813569at2"/>
<proteinExistence type="inferred from homology"/>
<dbReference type="HOGENOM" id="CLU_027634_6_2_0"/>
<evidence type="ECO:0000256" key="1">
    <source>
        <dbReference type="ARBA" id="ARBA00010688"/>
    </source>
</evidence>
<evidence type="ECO:0000256" key="3">
    <source>
        <dbReference type="ARBA" id="ARBA00022741"/>
    </source>
</evidence>
<dbReference type="PANTHER" id="PTHR43085:SF1">
    <property type="entry name" value="PSEUDOURIDINE KINASE-RELATED"/>
    <property type="match status" value="1"/>
</dbReference>
<name>K9ZWU4_DEIPD</name>
<dbReference type="Pfam" id="PF00294">
    <property type="entry name" value="PfkB"/>
    <property type="match status" value="1"/>
</dbReference>
<dbReference type="Proteomes" id="UP000010467">
    <property type="component" value="Chromosome"/>
</dbReference>
<protein>
    <submittedName>
        <fullName evidence="7">Sugar kinase, ribokinase</fullName>
    </submittedName>
</protein>
<accession>K9ZWU4</accession>
<dbReference type="InterPro" id="IPR050306">
    <property type="entry name" value="PfkB_Carbo_kinase"/>
</dbReference>
<dbReference type="GO" id="GO:0005524">
    <property type="term" value="F:ATP binding"/>
    <property type="evidence" value="ECO:0007669"/>
    <property type="project" value="UniProtKB-KW"/>
</dbReference>
<organism evidence="7 8">
    <name type="scientific">Deinococcus peraridilitoris (strain DSM 19664 / LMG 22246 / CIP 109416 / KR-200)</name>
    <dbReference type="NCBI Taxonomy" id="937777"/>
    <lineage>
        <taxon>Bacteria</taxon>
        <taxon>Thermotogati</taxon>
        <taxon>Deinococcota</taxon>
        <taxon>Deinococci</taxon>
        <taxon>Deinococcales</taxon>
        <taxon>Deinococcaceae</taxon>
        <taxon>Deinococcus</taxon>
    </lineage>
</organism>
<evidence type="ECO:0000259" key="6">
    <source>
        <dbReference type="Pfam" id="PF00294"/>
    </source>
</evidence>
<dbReference type="PROSITE" id="PS00583">
    <property type="entry name" value="PFKB_KINASES_1"/>
    <property type="match status" value="1"/>
</dbReference>
<dbReference type="CDD" id="cd01167">
    <property type="entry name" value="bac_FRK"/>
    <property type="match status" value="1"/>
</dbReference>
<dbReference type="PROSITE" id="PS00584">
    <property type="entry name" value="PFKB_KINASES_2"/>
    <property type="match status" value="1"/>
</dbReference>
<comment type="similarity">
    <text evidence="1">Belongs to the carbohydrate kinase PfkB family.</text>
</comment>
<dbReference type="GO" id="GO:0016301">
    <property type="term" value="F:kinase activity"/>
    <property type="evidence" value="ECO:0007669"/>
    <property type="project" value="UniProtKB-KW"/>
</dbReference>
<keyword evidence="5" id="KW-0067">ATP-binding</keyword>
<gene>
    <name evidence="7" type="ordered locus">Deipe_0030</name>
</gene>
<dbReference type="InterPro" id="IPR029056">
    <property type="entry name" value="Ribokinase-like"/>
</dbReference>
<dbReference type="InterPro" id="IPR002173">
    <property type="entry name" value="Carboh/pur_kinase_PfkB_CS"/>
</dbReference>
<dbReference type="KEGG" id="dpd:Deipe_0030"/>
<keyword evidence="2" id="KW-0808">Transferase</keyword>
<reference evidence="8" key="1">
    <citation type="submission" date="2012-03" db="EMBL/GenBank/DDBJ databases">
        <title>Complete sequence of chromosome of Deinococcus peraridilitoris DSM 19664.</title>
        <authorList>
            <person name="Lucas S."/>
            <person name="Copeland A."/>
            <person name="Lapidus A."/>
            <person name="Glavina del Rio T."/>
            <person name="Dalin E."/>
            <person name="Tice H."/>
            <person name="Bruce D."/>
            <person name="Goodwin L."/>
            <person name="Pitluck S."/>
            <person name="Peters L."/>
            <person name="Mikhailova N."/>
            <person name="Lu M."/>
            <person name="Kyrpides N."/>
            <person name="Mavromatis K."/>
            <person name="Ivanova N."/>
            <person name="Brettin T."/>
            <person name="Detter J.C."/>
            <person name="Han C."/>
            <person name="Larimer F."/>
            <person name="Land M."/>
            <person name="Hauser L."/>
            <person name="Markowitz V."/>
            <person name="Cheng J.-F."/>
            <person name="Hugenholtz P."/>
            <person name="Woyke T."/>
            <person name="Wu D."/>
            <person name="Pukall R."/>
            <person name="Steenblock K."/>
            <person name="Brambilla E."/>
            <person name="Klenk H.-P."/>
            <person name="Eisen J.A."/>
        </authorList>
    </citation>
    <scope>NUCLEOTIDE SEQUENCE [LARGE SCALE GENOMIC DNA]</scope>
    <source>
        <strain evidence="8">DSM 19664 / LMG 22246 / CIP 109416 / KR-200</strain>
    </source>
</reference>
<dbReference type="eggNOG" id="COG0524">
    <property type="taxonomic scope" value="Bacteria"/>
</dbReference>
<keyword evidence="8" id="KW-1185">Reference proteome</keyword>
<evidence type="ECO:0000256" key="4">
    <source>
        <dbReference type="ARBA" id="ARBA00022777"/>
    </source>
</evidence>
<dbReference type="SUPFAM" id="SSF53613">
    <property type="entry name" value="Ribokinase-like"/>
    <property type="match status" value="1"/>
</dbReference>
<dbReference type="STRING" id="937777.Deipe_0030"/>
<keyword evidence="4 7" id="KW-0418">Kinase</keyword>
<dbReference type="PATRIC" id="fig|937777.3.peg.34"/>
<dbReference type="Gene3D" id="3.40.1190.20">
    <property type="match status" value="1"/>
</dbReference>
<evidence type="ECO:0000256" key="2">
    <source>
        <dbReference type="ARBA" id="ARBA00022679"/>
    </source>
</evidence>
<dbReference type="PANTHER" id="PTHR43085">
    <property type="entry name" value="HEXOKINASE FAMILY MEMBER"/>
    <property type="match status" value="1"/>
</dbReference>
<evidence type="ECO:0000313" key="8">
    <source>
        <dbReference type="Proteomes" id="UP000010467"/>
    </source>
</evidence>
<evidence type="ECO:0000313" key="7">
    <source>
        <dbReference type="EMBL" id="AFZ65639.1"/>
    </source>
</evidence>
<dbReference type="InterPro" id="IPR011611">
    <property type="entry name" value="PfkB_dom"/>
</dbReference>
<dbReference type="AlphaFoldDB" id="K9ZWU4"/>